<dbReference type="AlphaFoldDB" id="A0A7S0PPC2"/>
<dbReference type="SUPFAM" id="SSF52821">
    <property type="entry name" value="Rhodanese/Cell cycle control phosphatase"/>
    <property type="match status" value="1"/>
</dbReference>
<evidence type="ECO:0000256" key="4">
    <source>
        <dbReference type="ARBA" id="ARBA00022801"/>
    </source>
</evidence>
<feature type="region of interest" description="Disordered" evidence="7">
    <location>
        <begin position="149"/>
        <end position="173"/>
    </location>
</feature>
<dbReference type="InterPro" id="IPR036873">
    <property type="entry name" value="Rhodanese-like_dom_sf"/>
</dbReference>
<organism evidence="9">
    <name type="scientific">Ostreococcus mediterraneus</name>
    <dbReference type="NCBI Taxonomy" id="1486918"/>
    <lineage>
        <taxon>Eukaryota</taxon>
        <taxon>Viridiplantae</taxon>
        <taxon>Chlorophyta</taxon>
        <taxon>Mamiellophyceae</taxon>
        <taxon>Mamiellales</taxon>
        <taxon>Bathycoccaceae</taxon>
        <taxon>Ostreococcus</taxon>
    </lineage>
</organism>
<dbReference type="GO" id="GO:0005737">
    <property type="term" value="C:cytoplasm"/>
    <property type="evidence" value="ECO:0007669"/>
    <property type="project" value="TreeGrafter"/>
</dbReference>
<dbReference type="InterPro" id="IPR000751">
    <property type="entry name" value="MPI_Phosphatase"/>
</dbReference>
<feature type="domain" description="Rhodanese" evidence="8">
    <location>
        <begin position="274"/>
        <end position="381"/>
    </location>
</feature>
<keyword evidence="3" id="KW-0132">Cell division</keyword>
<feature type="region of interest" description="Disordered" evidence="7">
    <location>
        <begin position="1"/>
        <end position="33"/>
    </location>
</feature>
<dbReference type="PANTHER" id="PTHR10828">
    <property type="entry name" value="M-PHASE INDUCER PHOSPHATASE DUAL SPECIFICITY PHOSPHATASE CDC25"/>
    <property type="match status" value="1"/>
</dbReference>
<evidence type="ECO:0000256" key="5">
    <source>
        <dbReference type="ARBA" id="ARBA00022912"/>
    </source>
</evidence>
<accession>A0A7S0PPC2</accession>
<dbReference type="Pfam" id="PF00581">
    <property type="entry name" value="Rhodanese"/>
    <property type="match status" value="1"/>
</dbReference>
<dbReference type="GO" id="GO:0004725">
    <property type="term" value="F:protein tyrosine phosphatase activity"/>
    <property type="evidence" value="ECO:0007669"/>
    <property type="project" value="UniProtKB-EC"/>
</dbReference>
<reference evidence="9" key="1">
    <citation type="submission" date="2021-01" db="EMBL/GenBank/DDBJ databases">
        <authorList>
            <person name="Corre E."/>
            <person name="Pelletier E."/>
            <person name="Niang G."/>
            <person name="Scheremetjew M."/>
            <person name="Finn R."/>
            <person name="Kale V."/>
            <person name="Holt S."/>
            <person name="Cochrane G."/>
            <person name="Meng A."/>
            <person name="Brown T."/>
            <person name="Cohen L."/>
        </authorList>
    </citation>
    <scope>NUCLEOTIDE SEQUENCE</scope>
    <source>
        <strain evidence="9">Clade-D-RCC2572</strain>
    </source>
</reference>
<evidence type="ECO:0000259" key="8">
    <source>
        <dbReference type="PROSITE" id="PS50206"/>
    </source>
</evidence>
<proteinExistence type="inferred from homology"/>
<dbReference type="GO" id="GO:0010971">
    <property type="term" value="P:positive regulation of G2/M transition of mitotic cell cycle"/>
    <property type="evidence" value="ECO:0007669"/>
    <property type="project" value="TreeGrafter"/>
</dbReference>
<dbReference type="GO" id="GO:0000086">
    <property type="term" value="P:G2/M transition of mitotic cell cycle"/>
    <property type="evidence" value="ECO:0007669"/>
    <property type="project" value="TreeGrafter"/>
</dbReference>
<sequence>MSTNAAAVAPAACANKRTKTHGASHPSFASPPARKSLTFAKASDAFDDADLNLNNDENDATAGAVAAQAAQAAFDTPYLKSSSSEDDVRVVSLKRKEREEATTSTTTRGLEAALAACVESTPRTNAAVRDARAHDGHTNVNVYDVVLRPGATSPEPTKRSSSPPAPPRKLGLGVGMSFGYTPSRGDTRYDASERVDLDEPATPALAGPCAMIPSALDAVLGLPLVDGATLRSMLVEAAAARSRHATPASAGSGVAFTVPSTSSAASTPPLAHGPPPNVVLIDCRFPYQYAAGRIASALNMYQPLDVQRFLTTQLGINAGATTVLVFYCEHGIDNSSRMWRHVRNLDRRDHIADYPALSFPHMYVLRRGFDAFFDEHRDCCEGVKITADDFNYAHSRREYAAKSRECWFHASAATSMTRVNSFHDVPSSASRARFDPDRDMDDD</sequence>
<dbReference type="EC" id="3.1.3.48" evidence="2"/>
<dbReference type="PROSITE" id="PS50206">
    <property type="entry name" value="RHODANESE_3"/>
    <property type="match status" value="1"/>
</dbReference>
<evidence type="ECO:0000256" key="2">
    <source>
        <dbReference type="ARBA" id="ARBA00013064"/>
    </source>
</evidence>
<dbReference type="EMBL" id="HBEW01007891">
    <property type="protein sequence ID" value="CAD8587874.1"/>
    <property type="molecule type" value="Transcribed_RNA"/>
</dbReference>
<name>A0A7S0PPC2_9CHLO</name>
<dbReference type="InterPro" id="IPR001763">
    <property type="entry name" value="Rhodanese-like_dom"/>
</dbReference>
<feature type="compositionally biased region" description="Low complexity" evidence="7">
    <location>
        <begin position="1"/>
        <end position="14"/>
    </location>
</feature>
<dbReference type="GO" id="GO:0110032">
    <property type="term" value="P:positive regulation of G2/MI transition of meiotic cell cycle"/>
    <property type="evidence" value="ECO:0007669"/>
    <property type="project" value="TreeGrafter"/>
</dbReference>
<dbReference type="Gene3D" id="3.40.250.10">
    <property type="entry name" value="Rhodanese-like domain"/>
    <property type="match status" value="1"/>
</dbReference>
<dbReference type="PRINTS" id="PR00716">
    <property type="entry name" value="MPIPHPHTASE"/>
</dbReference>
<evidence type="ECO:0000256" key="6">
    <source>
        <dbReference type="ARBA" id="ARBA00023306"/>
    </source>
</evidence>
<keyword evidence="5" id="KW-0904">Protein phosphatase</keyword>
<dbReference type="SMART" id="SM00450">
    <property type="entry name" value="RHOD"/>
    <property type="match status" value="1"/>
</dbReference>
<protein>
    <recommendedName>
        <fullName evidence="2">protein-tyrosine-phosphatase</fullName>
        <ecNumber evidence="2">3.1.3.48</ecNumber>
    </recommendedName>
</protein>
<dbReference type="GO" id="GO:0005634">
    <property type="term" value="C:nucleus"/>
    <property type="evidence" value="ECO:0007669"/>
    <property type="project" value="TreeGrafter"/>
</dbReference>
<evidence type="ECO:0000256" key="3">
    <source>
        <dbReference type="ARBA" id="ARBA00022618"/>
    </source>
</evidence>
<dbReference type="GO" id="GO:0051301">
    <property type="term" value="P:cell division"/>
    <property type="evidence" value="ECO:0007669"/>
    <property type="project" value="UniProtKB-KW"/>
</dbReference>
<keyword evidence="6" id="KW-0131">Cell cycle</keyword>
<keyword evidence="4" id="KW-0378">Hydrolase</keyword>
<dbReference type="PANTHER" id="PTHR10828:SF17">
    <property type="entry name" value="PROTEIN-TYROSINE-PHOSPHATASE"/>
    <property type="match status" value="1"/>
</dbReference>
<gene>
    <name evidence="9" type="ORF">OMED0929_LOCUS6672</name>
</gene>
<evidence type="ECO:0000313" key="9">
    <source>
        <dbReference type="EMBL" id="CAD8587874.1"/>
    </source>
</evidence>
<evidence type="ECO:0000256" key="7">
    <source>
        <dbReference type="SAM" id="MobiDB-lite"/>
    </source>
</evidence>
<comment type="similarity">
    <text evidence="1">Belongs to the MPI phosphatase family.</text>
</comment>
<evidence type="ECO:0000256" key="1">
    <source>
        <dbReference type="ARBA" id="ARBA00011065"/>
    </source>
</evidence>